<evidence type="ECO:0000256" key="2">
    <source>
        <dbReference type="ARBA" id="ARBA00022670"/>
    </source>
</evidence>
<accession>A0A1W1Y5L2</accession>
<keyword evidence="4" id="KW-0788">Thiol protease</keyword>
<dbReference type="SUPFAM" id="SSF118010">
    <property type="entry name" value="TM1457-like"/>
    <property type="match status" value="1"/>
</dbReference>
<keyword evidence="3" id="KW-0378">Hydrolase</keyword>
<evidence type="ECO:0000313" key="8">
    <source>
        <dbReference type="Proteomes" id="UP000243884"/>
    </source>
</evidence>
<keyword evidence="2" id="KW-0645">Protease</keyword>
<dbReference type="Pfam" id="PF04327">
    <property type="entry name" value="Peptidase_Prp"/>
    <property type="match status" value="1"/>
</dbReference>
<dbReference type="Proteomes" id="UP000243884">
    <property type="component" value="Unassembled WGS sequence"/>
</dbReference>
<reference evidence="8" key="1">
    <citation type="submission" date="2017-04" db="EMBL/GenBank/DDBJ databases">
        <authorList>
            <person name="Varghese N."/>
            <person name="Submissions S."/>
        </authorList>
    </citation>
    <scope>NUCLEOTIDE SEQUENCE [LARGE SCALE GENOMIC DNA]</scope>
    <source>
        <strain evidence="8">DSM 21500</strain>
    </source>
</reference>
<dbReference type="PANTHER" id="PTHR39178">
    <property type="entry name" value="HYPOTHETICAL RIBOSOME-ASSOCIATED PROTEIN"/>
    <property type="match status" value="1"/>
</dbReference>
<dbReference type="PANTHER" id="PTHR39178:SF1">
    <property type="entry name" value="RIBOSOMAL-PROCESSING CYSTEINE PROTEASE PRP"/>
    <property type="match status" value="1"/>
</dbReference>
<evidence type="ECO:0000313" key="7">
    <source>
        <dbReference type="EMBL" id="SMC31490.1"/>
    </source>
</evidence>
<evidence type="ECO:0000256" key="4">
    <source>
        <dbReference type="ARBA" id="ARBA00022807"/>
    </source>
</evidence>
<sequence>MIKAIFRMNEAQDIVSFELSGHAGSGPYGEDIVCAAVSVVVIGTINNIERQTAITPLVSIDEVNEGYIYMELPESMQEVDQETSQILLKGLYDILSEDLASEYPQFLEVLTEPMK</sequence>
<dbReference type="GO" id="GO:0042254">
    <property type="term" value="P:ribosome biogenesis"/>
    <property type="evidence" value="ECO:0007669"/>
    <property type="project" value="UniProtKB-KW"/>
</dbReference>
<dbReference type="GO" id="GO:0006508">
    <property type="term" value="P:proteolysis"/>
    <property type="evidence" value="ECO:0007669"/>
    <property type="project" value="UniProtKB-KW"/>
</dbReference>
<evidence type="ECO:0000256" key="5">
    <source>
        <dbReference type="ARBA" id="ARBA00044503"/>
    </source>
</evidence>
<dbReference type="GO" id="GO:0008234">
    <property type="term" value="F:cysteine-type peptidase activity"/>
    <property type="evidence" value="ECO:0007669"/>
    <property type="project" value="UniProtKB-KW"/>
</dbReference>
<evidence type="ECO:0000256" key="6">
    <source>
        <dbReference type="ARBA" id="ARBA00044538"/>
    </source>
</evidence>
<dbReference type="STRING" id="371602.SAMN04487984_0375"/>
<dbReference type="RefSeq" id="WP_084097969.1">
    <property type="nucleotide sequence ID" value="NZ_FWXK01000002.1"/>
</dbReference>
<dbReference type="EMBL" id="FWXK01000002">
    <property type="protein sequence ID" value="SMC31490.1"/>
    <property type="molecule type" value="Genomic_DNA"/>
</dbReference>
<dbReference type="CDD" id="cd16332">
    <property type="entry name" value="Prp-like"/>
    <property type="match status" value="1"/>
</dbReference>
<keyword evidence="8" id="KW-1185">Reference proteome</keyword>
<gene>
    <name evidence="7" type="ORF">SAMN04487984_0375</name>
</gene>
<keyword evidence="1" id="KW-0690">Ribosome biogenesis</keyword>
<protein>
    <recommendedName>
        <fullName evidence="6">Ribosomal processing cysteine protease Prp</fullName>
    </recommendedName>
</protein>
<evidence type="ECO:0000256" key="3">
    <source>
        <dbReference type="ARBA" id="ARBA00022801"/>
    </source>
</evidence>
<comment type="similarity">
    <text evidence="5">Belongs to the Prp family.</text>
</comment>
<dbReference type="InterPro" id="IPR007422">
    <property type="entry name" value="Peptidase_Prp"/>
</dbReference>
<organism evidence="7 8">
    <name type="scientific">Aerococcus suis</name>
    <dbReference type="NCBI Taxonomy" id="371602"/>
    <lineage>
        <taxon>Bacteria</taxon>
        <taxon>Bacillati</taxon>
        <taxon>Bacillota</taxon>
        <taxon>Bacilli</taxon>
        <taxon>Lactobacillales</taxon>
        <taxon>Aerococcaceae</taxon>
        <taxon>Aerococcus</taxon>
    </lineage>
</organism>
<name>A0A1W1Y5L2_9LACT</name>
<evidence type="ECO:0000256" key="1">
    <source>
        <dbReference type="ARBA" id="ARBA00022517"/>
    </source>
</evidence>
<dbReference type="AlphaFoldDB" id="A0A1W1Y5L2"/>
<proteinExistence type="inferred from homology"/>
<dbReference type="Gene3D" id="3.30.70.1490">
    <property type="entry name" value="Cysteine protease Prp"/>
    <property type="match status" value="1"/>
</dbReference>
<dbReference type="InterPro" id="IPR036764">
    <property type="entry name" value="Peptidase_Prp_sf"/>
</dbReference>